<dbReference type="RefSeq" id="WP_091626827.1">
    <property type="nucleotide sequence ID" value="NZ_FNZN01000010.1"/>
</dbReference>
<dbReference type="GO" id="GO:0003677">
    <property type="term" value="F:DNA binding"/>
    <property type="evidence" value="ECO:0007669"/>
    <property type="project" value="UniProtKB-KW"/>
</dbReference>
<dbReference type="PROSITE" id="PS51898">
    <property type="entry name" value="TYR_RECOMBINASE"/>
    <property type="match status" value="1"/>
</dbReference>
<dbReference type="Pfam" id="PF00589">
    <property type="entry name" value="Phage_integrase"/>
    <property type="match status" value="1"/>
</dbReference>
<dbReference type="Pfam" id="PF17293">
    <property type="entry name" value="Arm-DNA-bind_5"/>
    <property type="match status" value="1"/>
</dbReference>
<protein>
    <submittedName>
        <fullName evidence="5">Site-specific recombinase XerD</fullName>
    </submittedName>
</protein>
<feature type="domain" description="Tyr recombinase" evidence="4">
    <location>
        <begin position="211"/>
        <end position="399"/>
    </location>
</feature>
<dbReference type="InterPro" id="IPR050090">
    <property type="entry name" value="Tyrosine_recombinase_XerCD"/>
</dbReference>
<name>A0A1H7W1H9_9FLAO</name>
<dbReference type="GO" id="GO:0015074">
    <property type="term" value="P:DNA integration"/>
    <property type="evidence" value="ECO:0007669"/>
    <property type="project" value="InterPro"/>
</dbReference>
<evidence type="ECO:0000256" key="1">
    <source>
        <dbReference type="ARBA" id="ARBA00008857"/>
    </source>
</evidence>
<reference evidence="6" key="1">
    <citation type="submission" date="2016-10" db="EMBL/GenBank/DDBJ databases">
        <authorList>
            <person name="Varghese N."/>
            <person name="Submissions S."/>
        </authorList>
    </citation>
    <scope>NUCLEOTIDE SEQUENCE [LARGE SCALE GENOMIC DNA]</scope>
    <source>
        <strain evidence="6">DSM 16471</strain>
    </source>
</reference>
<comment type="similarity">
    <text evidence="1">Belongs to the 'phage' integrase family.</text>
</comment>
<accession>A0A1H7W1H9</accession>
<dbReference type="Proteomes" id="UP000198990">
    <property type="component" value="Unassembled WGS sequence"/>
</dbReference>
<keyword evidence="2" id="KW-0238">DNA-binding</keyword>
<proteinExistence type="inferred from homology"/>
<gene>
    <name evidence="5" type="ORF">SAMN04488008_11069</name>
</gene>
<dbReference type="InterPro" id="IPR010998">
    <property type="entry name" value="Integrase_recombinase_N"/>
</dbReference>
<dbReference type="Gene3D" id="1.10.443.10">
    <property type="entry name" value="Intergrase catalytic core"/>
    <property type="match status" value="1"/>
</dbReference>
<evidence type="ECO:0000259" key="4">
    <source>
        <dbReference type="PROSITE" id="PS51898"/>
    </source>
</evidence>
<organism evidence="5 6">
    <name type="scientific">Maribacter orientalis</name>
    <dbReference type="NCBI Taxonomy" id="228957"/>
    <lineage>
        <taxon>Bacteria</taxon>
        <taxon>Pseudomonadati</taxon>
        <taxon>Bacteroidota</taxon>
        <taxon>Flavobacteriia</taxon>
        <taxon>Flavobacteriales</taxon>
        <taxon>Flavobacteriaceae</taxon>
        <taxon>Maribacter</taxon>
    </lineage>
</organism>
<dbReference type="InterPro" id="IPR025269">
    <property type="entry name" value="SAM-like_dom"/>
</dbReference>
<dbReference type="OrthoDB" id="1094492at2"/>
<dbReference type="CDD" id="cd01185">
    <property type="entry name" value="INTN1_C_like"/>
    <property type="match status" value="1"/>
</dbReference>
<dbReference type="STRING" id="228957.SAMN04488008_11069"/>
<dbReference type="Pfam" id="PF13102">
    <property type="entry name" value="Phage_int_SAM_5"/>
    <property type="match status" value="1"/>
</dbReference>
<dbReference type="InterPro" id="IPR035386">
    <property type="entry name" value="Arm-DNA-bind_5"/>
</dbReference>
<sequence>MVSIKLKLKTKVNSEGEHSIVLQVLKDRQKKIIATGLLVKKIFWDEKEHCFKTRHPNAMQNNRLLDTIKIKARNIISEFEIDDIDFTLNEFENRFRFGSKRSRIDLFEFWNSVVRDLELSGRMGYARTNRDTINSLKIFHKRPTLHMREVNVTFLDKYEVFLRSRGGSNGGISVRMRSLRTIFNLAIRRDLIKQNLYPFHKYKISKLKGKRIKHALTMAEIETFKTLDCGEDTQLINAKNYFLFSFYTRGMNFADMMRLKWSDINKKRITYARAKTQGNFSIKIMPPVKEILDYYNQNRTDTNYVFPILLYDYMTPTQIENRKHKTLGLYNKSLKILAEQGGITKNVTSYVARHSFAMCLREKGVSIDIIGETLGHQSVLTTKAYVREFGVDVLDEAVEVLLW</sequence>
<evidence type="ECO:0000313" key="6">
    <source>
        <dbReference type="Proteomes" id="UP000198990"/>
    </source>
</evidence>
<dbReference type="Gene3D" id="1.10.150.130">
    <property type="match status" value="1"/>
</dbReference>
<dbReference type="SUPFAM" id="SSF56349">
    <property type="entry name" value="DNA breaking-rejoining enzymes"/>
    <property type="match status" value="1"/>
</dbReference>
<dbReference type="InterPro" id="IPR013762">
    <property type="entry name" value="Integrase-like_cat_sf"/>
</dbReference>
<dbReference type="InterPro" id="IPR002104">
    <property type="entry name" value="Integrase_catalytic"/>
</dbReference>
<evidence type="ECO:0000256" key="3">
    <source>
        <dbReference type="ARBA" id="ARBA00023172"/>
    </source>
</evidence>
<dbReference type="InterPro" id="IPR011010">
    <property type="entry name" value="DNA_brk_join_enz"/>
</dbReference>
<evidence type="ECO:0000256" key="2">
    <source>
        <dbReference type="ARBA" id="ARBA00023125"/>
    </source>
</evidence>
<evidence type="ECO:0000313" key="5">
    <source>
        <dbReference type="EMBL" id="SEM15442.1"/>
    </source>
</evidence>
<dbReference type="PANTHER" id="PTHR30349:SF64">
    <property type="entry name" value="PROPHAGE INTEGRASE INTD-RELATED"/>
    <property type="match status" value="1"/>
</dbReference>
<keyword evidence="6" id="KW-1185">Reference proteome</keyword>
<keyword evidence="3" id="KW-0233">DNA recombination</keyword>
<dbReference type="EMBL" id="FNZN01000010">
    <property type="protein sequence ID" value="SEM15442.1"/>
    <property type="molecule type" value="Genomic_DNA"/>
</dbReference>
<dbReference type="PANTHER" id="PTHR30349">
    <property type="entry name" value="PHAGE INTEGRASE-RELATED"/>
    <property type="match status" value="1"/>
</dbReference>
<dbReference type="AlphaFoldDB" id="A0A1H7W1H9"/>
<dbReference type="GO" id="GO:0006310">
    <property type="term" value="P:DNA recombination"/>
    <property type="evidence" value="ECO:0007669"/>
    <property type="project" value="UniProtKB-KW"/>
</dbReference>